<reference evidence="1" key="1">
    <citation type="submission" date="2021-02" db="EMBL/GenBank/DDBJ databases">
        <authorList>
            <person name="Nowell W R."/>
        </authorList>
    </citation>
    <scope>NUCLEOTIDE SEQUENCE</scope>
</reference>
<organism evidence="1 2">
    <name type="scientific">Rotaria socialis</name>
    <dbReference type="NCBI Taxonomy" id="392032"/>
    <lineage>
        <taxon>Eukaryota</taxon>
        <taxon>Metazoa</taxon>
        <taxon>Spiralia</taxon>
        <taxon>Gnathifera</taxon>
        <taxon>Rotifera</taxon>
        <taxon>Eurotatoria</taxon>
        <taxon>Bdelloidea</taxon>
        <taxon>Philodinida</taxon>
        <taxon>Philodinidae</taxon>
        <taxon>Rotaria</taxon>
    </lineage>
</organism>
<feature type="non-terminal residue" evidence="1">
    <location>
        <position position="35"/>
    </location>
</feature>
<dbReference type="Proteomes" id="UP000663873">
    <property type="component" value="Unassembled WGS sequence"/>
</dbReference>
<keyword evidence="2" id="KW-1185">Reference proteome</keyword>
<dbReference type="EMBL" id="CAJOBP010047861">
    <property type="protein sequence ID" value="CAF4798714.1"/>
    <property type="molecule type" value="Genomic_DNA"/>
</dbReference>
<evidence type="ECO:0000313" key="1">
    <source>
        <dbReference type="EMBL" id="CAF4798714.1"/>
    </source>
</evidence>
<name>A0A821P1X8_9BILA</name>
<evidence type="ECO:0000313" key="2">
    <source>
        <dbReference type="Proteomes" id="UP000663873"/>
    </source>
</evidence>
<sequence length="35" mass="4450">MDEWEFQTDFHNPNQREKPCLEGIPEEHKWWHLEL</sequence>
<gene>
    <name evidence="1" type="ORF">UJA718_LOCUS41185</name>
</gene>
<accession>A0A821P1X8</accession>
<proteinExistence type="predicted"/>
<comment type="caution">
    <text evidence="1">The sequence shown here is derived from an EMBL/GenBank/DDBJ whole genome shotgun (WGS) entry which is preliminary data.</text>
</comment>
<dbReference type="AlphaFoldDB" id="A0A821P1X8"/>
<protein>
    <submittedName>
        <fullName evidence="1">Uncharacterized protein</fullName>
    </submittedName>
</protein>